<feature type="domain" description="Ig-like" evidence="2">
    <location>
        <begin position="497"/>
        <end position="593"/>
    </location>
</feature>
<accession>A0A0B1P3J0</accession>
<dbReference type="OMA" id="AMGSRRM"/>
<organism evidence="3 4">
    <name type="scientific">Uncinula necator</name>
    <name type="common">Grape powdery mildew</name>
    <dbReference type="NCBI Taxonomy" id="52586"/>
    <lineage>
        <taxon>Eukaryota</taxon>
        <taxon>Fungi</taxon>
        <taxon>Dikarya</taxon>
        <taxon>Ascomycota</taxon>
        <taxon>Pezizomycotina</taxon>
        <taxon>Leotiomycetes</taxon>
        <taxon>Erysiphales</taxon>
        <taxon>Erysiphaceae</taxon>
        <taxon>Erysiphe</taxon>
    </lineage>
</organism>
<evidence type="ECO:0000256" key="1">
    <source>
        <dbReference type="SAM" id="MobiDB-lite"/>
    </source>
</evidence>
<keyword evidence="4" id="KW-1185">Reference proteome</keyword>
<gene>
    <name evidence="3" type="ORF">EV44_g1944</name>
</gene>
<feature type="region of interest" description="Disordered" evidence="1">
    <location>
        <begin position="32"/>
        <end position="53"/>
    </location>
</feature>
<dbReference type="InterPro" id="IPR007110">
    <property type="entry name" value="Ig-like_dom"/>
</dbReference>
<dbReference type="HOGENOM" id="CLU_010151_0_0_1"/>
<feature type="compositionally biased region" description="Polar residues" evidence="1">
    <location>
        <begin position="34"/>
        <end position="53"/>
    </location>
</feature>
<feature type="region of interest" description="Disordered" evidence="1">
    <location>
        <begin position="426"/>
        <end position="448"/>
    </location>
</feature>
<dbReference type="STRING" id="52586.A0A0B1P3J0"/>
<sequence length="1077" mass="121239">MDQDIVTLNHAYTAAKLAFNRSQDQEILAGGEFSQKTESSQRNNSKSLRLSTESRASLINRQKSVRFTGPNAVLLRKSIKSKKLNVTQHDLAHEPTTSIPNISDTRKEISPQGLSIDRRNSQLRAINNSSTIADTYNEYFSKEQNLPLNPSSYRRIQKSKSMFCPVKTDSSSNLNHSMEISENKSPILSHSRSLQSHFPRIALRVSQSTDYLWTKWHRSESHDSALNQARDRFLHDMRKQNLRERSSIMPRSKLQRLEKNLLNSFRNSSTDYEISRKLTQQSSTSKMKDFPLRDLASRASKSFRSKFKKTFGWSDTVNTVKIPPQQVVANIRKFNSDPCTFHDAVGLKPNLDQESLSHVVSFDHTICKPGSKNFTRSCIESTFSRETIPVEENSRVTSWNSSVLKKINSKDELSLQSQVNHGMVMGKSNDFQNSSESTPNKEKIKDHDFPNPLVCPDSAAISSAGVYSALMRRLKAKHTQTAFEASRKMSSNSLSFPEFGDRTENSYSKFQGSKSLPTIKCISPGSKSKTSLSSWVEEGNKISPELDSKNADSNSTSNSVKLNPSSIIFGNESNCQIKKNDGNDRFSTGMNLNGLKGNHLMRENPFMHRASIKSANKSYEKTVENNFRNPPEQNNLTTEEMDRQKRGSIRSSTKMFQENKLTFFSGGTVALPKATSPFRRAMYEGVYKPHLNPSDQLHRFETQTPESSYSESIYSRSTSGQLRDTNANTSSSTLERDEKKKRQSSISASTGGDAVIIERSIYTPKFSQRNRHQHISPINSSEWKAWMSSEVAKLNYGRENVRSIPNSDYASLSSPISQSINSNHFREDAQISNEDFQEFDQKVRNVPLTPAGVGQQQISNITKAVPSKLFLKEQATNLQKESILPDPSNLILVPPVTPISTLRTIQSKNSMSSINSKFLSGSPTRFPKNFVRGPLVRNVKSKTGLISRKLNNTKINIENFGLVRNFPHDEQLTSTSSAENDDTTKFITPTISESSTGLEHGSINVKTKNQCDYKPDWWTGYEMPQGGRLNNNYCSNVKDLKTVGSKKMVEMFLSSRRKRIASSSFDDNIETGSSVFL</sequence>
<evidence type="ECO:0000259" key="2">
    <source>
        <dbReference type="PROSITE" id="PS50835"/>
    </source>
</evidence>
<feature type="compositionally biased region" description="Low complexity" evidence="1">
    <location>
        <begin position="706"/>
        <end position="719"/>
    </location>
</feature>
<name>A0A0B1P3J0_UNCNE</name>
<feature type="region of interest" description="Disordered" evidence="1">
    <location>
        <begin position="625"/>
        <end position="652"/>
    </location>
</feature>
<proteinExistence type="predicted"/>
<dbReference type="Proteomes" id="UP000030854">
    <property type="component" value="Unassembled WGS sequence"/>
</dbReference>
<feature type="compositionally biased region" description="Polar residues" evidence="1">
    <location>
        <begin position="625"/>
        <end position="638"/>
    </location>
</feature>
<feature type="region of interest" description="Disordered" evidence="1">
    <location>
        <begin position="702"/>
        <end position="750"/>
    </location>
</feature>
<evidence type="ECO:0000313" key="3">
    <source>
        <dbReference type="EMBL" id="KHJ31516.1"/>
    </source>
</evidence>
<dbReference type="PROSITE" id="PS50835">
    <property type="entry name" value="IG_LIKE"/>
    <property type="match status" value="1"/>
</dbReference>
<reference evidence="3 4" key="1">
    <citation type="journal article" date="2014" name="BMC Genomics">
        <title>Adaptive genomic structural variation in the grape powdery mildew pathogen, Erysiphe necator.</title>
        <authorList>
            <person name="Jones L."/>
            <person name="Riaz S."/>
            <person name="Morales-Cruz A."/>
            <person name="Amrine K.C."/>
            <person name="McGuire B."/>
            <person name="Gubler W.D."/>
            <person name="Walker M.A."/>
            <person name="Cantu D."/>
        </authorList>
    </citation>
    <scope>NUCLEOTIDE SEQUENCE [LARGE SCALE GENOMIC DNA]</scope>
    <source>
        <strain evidence="4">c</strain>
    </source>
</reference>
<comment type="caution">
    <text evidence="3">The sequence shown here is derived from an EMBL/GenBank/DDBJ whole genome shotgun (WGS) entry which is preliminary data.</text>
</comment>
<feature type="compositionally biased region" description="Polar residues" evidence="1">
    <location>
        <begin position="720"/>
        <end position="733"/>
    </location>
</feature>
<dbReference type="EMBL" id="JNVN01002828">
    <property type="protein sequence ID" value="KHJ31516.1"/>
    <property type="molecule type" value="Genomic_DNA"/>
</dbReference>
<evidence type="ECO:0000313" key="4">
    <source>
        <dbReference type="Proteomes" id="UP000030854"/>
    </source>
</evidence>
<dbReference type="AlphaFoldDB" id="A0A0B1P3J0"/>
<feature type="compositionally biased region" description="Basic and acidic residues" evidence="1">
    <location>
        <begin position="439"/>
        <end position="448"/>
    </location>
</feature>
<protein>
    <recommendedName>
        <fullName evidence="2">Ig-like domain-containing protein</fullName>
    </recommendedName>
</protein>
<feature type="compositionally biased region" description="Polar residues" evidence="1">
    <location>
        <begin position="429"/>
        <end position="438"/>
    </location>
</feature>